<proteinExistence type="predicted"/>
<name>A0A370KJV3_9HYPH</name>
<evidence type="ECO:0000313" key="1">
    <source>
        <dbReference type="EMBL" id="RDJ06830.1"/>
    </source>
</evidence>
<accession>A0A370KJV3</accession>
<gene>
    <name evidence="1" type="ORF">B5K06_22865</name>
</gene>
<evidence type="ECO:0000313" key="2">
    <source>
        <dbReference type="Proteomes" id="UP000254939"/>
    </source>
</evidence>
<organism evidence="1 2">
    <name type="scientific">Rhizobium grahamii</name>
    <dbReference type="NCBI Taxonomy" id="1120045"/>
    <lineage>
        <taxon>Bacteria</taxon>
        <taxon>Pseudomonadati</taxon>
        <taxon>Pseudomonadota</taxon>
        <taxon>Alphaproteobacteria</taxon>
        <taxon>Hyphomicrobiales</taxon>
        <taxon>Rhizobiaceae</taxon>
        <taxon>Rhizobium/Agrobacterium group</taxon>
        <taxon>Rhizobium</taxon>
    </lineage>
</organism>
<reference evidence="1 2" key="1">
    <citation type="submission" date="2017-03" db="EMBL/GenBank/DDBJ databases">
        <title>Genome analysis of Rhizobial strains effectives or ineffectives for nitrogen fixation isolated from bean seeds.</title>
        <authorList>
            <person name="Peralta H."/>
            <person name="Aguilar-Vera A."/>
            <person name="Mora Y."/>
            <person name="Vargas-Lagunas C."/>
            <person name="Girard L."/>
            <person name="Mora J."/>
        </authorList>
    </citation>
    <scope>NUCLEOTIDE SEQUENCE [LARGE SCALE GENOMIC DNA]</scope>
    <source>
        <strain evidence="1 2">CCGM3</strain>
    </source>
</reference>
<comment type="caution">
    <text evidence="1">The sequence shown here is derived from an EMBL/GenBank/DDBJ whole genome shotgun (WGS) entry which is preliminary data.</text>
</comment>
<protein>
    <submittedName>
        <fullName evidence="1">Uncharacterized protein</fullName>
    </submittedName>
</protein>
<dbReference type="AlphaFoldDB" id="A0A370KJV3"/>
<dbReference type="EMBL" id="NAAC01000028">
    <property type="protein sequence ID" value="RDJ06830.1"/>
    <property type="molecule type" value="Genomic_DNA"/>
</dbReference>
<sequence>MPLTARVSDVASNEEHIVTAKEALEGLYFSLELETEARLVAAAVRAGWSAEEAIDAIDRLRAEDVRH</sequence>
<dbReference type="Proteomes" id="UP000254939">
    <property type="component" value="Unassembled WGS sequence"/>
</dbReference>